<dbReference type="Proteomes" id="UP000177141">
    <property type="component" value="Unassembled WGS sequence"/>
</dbReference>
<dbReference type="AlphaFoldDB" id="A0A1F7J079"/>
<organism evidence="1 2">
    <name type="scientific">Candidatus Roizmanbacteria bacterium RIFCSPLOWO2_01_FULL_38_12</name>
    <dbReference type="NCBI Taxonomy" id="1802061"/>
    <lineage>
        <taxon>Bacteria</taxon>
        <taxon>Candidatus Roizmaniibacteriota</taxon>
    </lineage>
</organism>
<evidence type="ECO:0000313" key="1">
    <source>
        <dbReference type="EMBL" id="OGK49016.1"/>
    </source>
</evidence>
<comment type="caution">
    <text evidence="1">The sequence shown here is derived from an EMBL/GenBank/DDBJ whole genome shotgun (WGS) entry which is preliminary data.</text>
</comment>
<name>A0A1F7J079_9BACT</name>
<sequence>MFLILEPHTRTTLFPFIAKRSFTSFIENSLQNGAIDTRKFWETREFYAPGSFEIKKDGFKANDLPEFIGQIIPFSAHEYFTPFLIFSSSKWQSVEFLTTISPADLAMFKADISNSDIILDTASDFIYKKNGATYIIFLRPIVTMQETNGFLDYAEYDKKMVENKSWLVVSSVF</sequence>
<gene>
    <name evidence="1" type="ORF">A3A93_00710</name>
</gene>
<evidence type="ECO:0000313" key="2">
    <source>
        <dbReference type="Proteomes" id="UP000177141"/>
    </source>
</evidence>
<reference evidence="1 2" key="1">
    <citation type="journal article" date="2016" name="Nat. Commun.">
        <title>Thousands of microbial genomes shed light on interconnected biogeochemical processes in an aquifer system.</title>
        <authorList>
            <person name="Anantharaman K."/>
            <person name="Brown C.T."/>
            <person name="Hug L.A."/>
            <person name="Sharon I."/>
            <person name="Castelle C.J."/>
            <person name="Probst A.J."/>
            <person name="Thomas B.C."/>
            <person name="Singh A."/>
            <person name="Wilkins M.J."/>
            <person name="Karaoz U."/>
            <person name="Brodie E.L."/>
            <person name="Williams K.H."/>
            <person name="Hubbard S.S."/>
            <person name="Banfield J.F."/>
        </authorList>
    </citation>
    <scope>NUCLEOTIDE SEQUENCE [LARGE SCALE GENOMIC DNA]</scope>
</reference>
<dbReference type="STRING" id="1802061.A3A93_00710"/>
<protein>
    <submittedName>
        <fullName evidence="1">Uncharacterized protein</fullName>
    </submittedName>
</protein>
<proteinExistence type="predicted"/>
<dbReference type="EMBL" id="MGAL01000007">
    <property type="protein sequence ID" value="OGK49016.1"/>
    <property type="molecule type" value="Genomic_DNA"/>
</dbReference>
<accession>A0A1F7J079</accession>